<evidence type="ECO:0000313" key="3">
    <source>
        <dbReference type="Proteomes" id="UP001062738"/>
    </source>
</evidence>
<keyword evidence="1" id="KW-0472">Membrane</keyword>
<accession>A0ABT4DIR3</accession>
<sequence length="125" mass="14787">MSFAEVYYNTYEDKNLAWCDYVVFGGMPYILSLESFEEKSIYLKNLFEETYIRDIVERNKIQNNSDILDILLNFISSAVGSLTNPLKLSNRFLSENKIIYHITLFLNIFLILKNLIYYIVLKDMI</sequence>
<reference evidence="2" key="1">
    <citation type="submission" date="2022-09" db="EMBL/GenBank/DDBJ databases">
        <authorList>
            <person name="Zoaiter M."/>
        </authorList>
    </citation>
    <scope>NUCLEOTIDE SEQUENCE</scope>
    <source>
        <strain evidence="2">DSM 19848</strain>
    </source>
</reference>
<evidence type="ECO:0000256" key="1">
    <source>
        <dbReference type="SAM" id="Phobius"/>
    </source>
</evidence>
<name>A0ABT4DIR3_FUSSI</name>
<keyword evidence="1" id="KW-0812">Transmembrane</keyword>
<dbReference type="PANTHER" id="PTHR33295">
    <property type="entry name" value="ATPASE"/>
    <property type="match status" value="1"/>
</dbReference>
<keyword evidence="1" id="KW-1133">Transmembrane helix</keyword>
<feature type="transmembrane region" description="Helical" evidence="1">
    <location>
        <begin position="98"/>
        <end position="120"/>
    </location>
</feature>
<comment type="caution">
    <text evidence="2">The sequence shown here is derived from an EMBL/GenBank/DDBJ whole genome shotgun (WGS) entry which is preliminary data.</text>
</comment>
<dbReference type="Proteomes" id="UP001062738">
    <property type="component" value="Unassembled WGS sequence"/>
</dbReference>
<organism evidence="2 3">
    <name type="scientific">Fusobacterium simiae</name>
    <dbReference type="NCBI Taxonomy" id="855"/>
    <lineage>
        <taxon>Bacteria</taxon>
        <taxon>Fusobacteriati</taxon>
        <taxon>Fusobacteriota</taxon>
        <taxon>Fusobacteriia</taxon>
        <taxon>Fusobacteriales</taxon>
        <taxon>Fusobacteriaceae</taxon>
        <taxon>Fusobacterium</taxon>
    </lineage>
</organism>
<dbReference type="PANTHER" id="PTHR33295:SF18">
    <property type="entry name" value="AAA+ ATPASE DOMAIN-CONTAINING PROTEIN"/>
    <property type="match status" value="1"/>
</dbReference>
<gene>
    <name evidence="2" type="ORF">OCK72_04080</name>
</gene>
<evidence type="ECO:0000313" key="2">
    <source>
        <dbReference type="EMBL" id="MCY7007833.1"/>
    </source>
</evidence>
<keyword evidence="3" id="KW-1185">Reference proteome</keyword>
<proteinExistence type="predicted"/>
<protein>
    <submittedName>
        <fullName evidence="2">Uncharacterized protein</fullName>
    </submittedName>
</protein>
<dbReference type="RefSeq" id="WP_265151887.1">
    <property type="nucleotide sequence ID" value="NZ_JAOXXL010000008.1"/>
</dbReference>
<dbReference type="EMBL" id="JAOXXL010000008">
    <property type="protein sequence ID" value="MCY7007833.1"/>
    <property type="molecule type" value="Genomic_DNA"/>
</dbReference>